<organism evidence="2 3">
    <name type="scientific">Alcaligenes parafaecalis</name>
    <dbReference type="NCBI Taxonomy" id="171260"/>
    <lineage>
        <taxon>Bacteria</taxon>
        <taxon>Pseudomonadati</taxon>
        <taxon>Pseudomonadota</taxon>
        <taxon>Betaproteobacteria</taxon>
        <taxon>Burkholderiales</taxon>
        <taxon>Alcaligenaceae</taxon>
        <taxon>Alcaligenes</taxon>
    </lineage>
</organism>
<name>A0ABT3VH87_9BURK</name>
<keyword evidence="3" id="KW-1185">Reference proteome</keyword>
<dbReference type="SMART" id="SM00255">
    <property type="entry name" value="TIR"/>
    <property type="match status" value="1"/>
</dbReference>
<dbReference type="Pfam" id="PF13676">
    <property type="entry name" value="TIR_2"/>
    <property type="match status" value="1"/>
</dbReference>
<comment type="caution">
    <text evidence="2">The sequence shown here is derived from an EMBL/GenBank/DDBJ whole genome shotgun (WGS) entry which is preliminary data.</text>
</comment>
<dbReference type="InterPro" id="IPR035897">
    <property type="entry name" value="Toll_tir_struct_dom_sf"/>
</dbReference>
<dbReference type="EMBL" id="JAPKNA010000001">
    <property type="protein sequence ID" value="MCX5462859.1"/>
    <property type="molecule type" value="Genomic_DNA"/>
</dbReference>
<dbReference type="PROSITE" id="PS50104">
    <property type="entry name" value="TIR"/>
    <property type="match status" value="1"/>
</dbReference>
<proteinExistence type="predicted"/>
<reference evidence="2 3" key="1">
    <citation type="submission" date="2022-11" db="EMBL/GenBank/DDBJ databases">
        <title>Biodiversity and phylogenetic relationships of bacteria.</title>
        <authorList>
            <person name="Machado R.A.R."/>
            <person name="Bhat A."/>
            <person name="Loulou A."/>
            <person name="Kallel S."/>
        </authorList>
    </citation>
    <scope>NUCLEOTIDE SEQUENCE [LARGE SCALE GENOMIC DNA]</scope>
    <source>
        <strain evidence="2 3">DSM 13975</strain>
    </source>
</reference>
<gene>
    <name evidence="2" type="ORF">OSH09_01590</name>
</gene>
<dbReference type="Proteomes" id="UP001209916">
    <property type="component" value="Unassembled WGS sequence"/>
</dbReference>
<dbReference type="SUPFAM" id="SSF52200">
    <property type="entry name" value="Toll/Interleukin receptor TIR domain"/>
    <property type="match status" value="1"/>
</dbReference>
<evidence type="ECO:0000313" key="2">
    <source>
        <dbReference type="EMBL" id="MCX5462859.1"/>
    </source>
</evidence>
<protein>
    <submittedName>
        <fullName evidence="2">Toll/interleukin-1 receptor domain-containing protein</fullName>
    </submittedName>
</protein>
<sequence length="370" mass="41636">MKRVLTVGLTYTGEPVDGVEFETLGLISVKSDKDRSAYPLYEYDVIVINPQSYSHFLFGAAGEFSGDDNELGKLKKQDEKYDLDSAYDSSDREKEMHAAIKAGTTVVWCLSEPRRMNFFGYRETYLGYAALEVKAIVKHGDLQIKKGRRISSIQESPFERYFEILATSGWTLCLSVEDVKGFESIALTPEGYSLGGKVSAASAKGWLITPPTSEESANRLILDALSLKKENLRHEKYHGVFLSHTSADKPFVRQLRDDLKTHGVSKVWIDEAEIEVGDSLIAKIDEGIKQTPYIAVVLSSKSINAPWVKKELNIAINREISQGRVVVLPLLYEKCEIPAFLSEKLYADFTSDEQYEESLQKVLRKLRIRA</sequence>
<dbReference type="Gene3D" id="3.40.50.10140">
    <property type="entry name" value="Toll/interleukin-1 receptor homology (TIR) domain"/>
    <property type="match status" value="1"/>
</dbReference>
<dbReference type="InterPro" id="IPR000157">
    <property type="entry name" value="TIR_dom"/>
</dbReference>
<evidence type="ECO:0000313" key="3">
    <source>
        <dbReference type="Proteomes" id="UP001209916"/>
    </source>
</evidence>
<evidence type="ECO:0000259" key="1">
    <source>
        <dbReference type="PROSITE" id="PS50104"/>
    </source>
</evidence>
<keyword evidence="2" id="KW-0675">Receptor</keyword>
<dbReference type="RefSeq" id="WP_266119934.1">
    <property type="nucleotide sequence ID" value="NZ_JAPKNA010000001.1"/>
</dbReference>
<feature type="domain" description="TIR" evidence="1">
    <location>
        <begin position="236"/>
        <end position="366"/>
    </location>
</feature>
<accession>A0ABT3VH87</accession>